<evidence type="ECO:0000256" key="1">
    <source>
        <dbReference type="ARBA" id="ARBA00022837"/>
    </source>
</evidence>
<dbReference type="PROSITE" id="PS50222">
    <property type="entry name" value="EF_HAND_2"/>
    <property type="match status" value="1"/>
</dbReference>
<dbReference type="AlphaFoldDB" id="A0A1I7VBI1"/>
<dbReference type="WBParaSite" id="EN70_11973">
    <property type="protein sequence ID" value="EN70_11973"/>
    <property type="gene ID" value="EN70_11973"/>
</dbReference>
<reference evidence="4 5" key="2">
    <citation type="submission" date="2016-11" db="UniProtKB">
        <authorList>
            <consortium name="WormBaseParasite"/>
        </authorList>
    </citation>
    <scope>IDENTIFICATION</scope>
</reference>
<dbReference type="GO" id="GO:0005509">
    <property type="term" value="F:calcium ion binding"/>
    <property type="evidence" value="ECO:0007669"/>
    <property type="project" value="InterPro"/>
</dbReference>
<evidence type="ECO:0000259" key="2">
    <source>
        <dbReference type="PROSITE" id="PS50222"/>
    </source>
</evidence>
<dbReference type="SUPFAM" id="SSF47473">
    <property type="entry name" value="EF-hand"/>
    <property type="match status" value="1"/>
</dbReference>
<sequence>MPLQQWRRIFQLIFPKSSNAEFADRVFRVIAGSKTRRYITFEELILCLHGISECYCTYASTSSQNSSAHFSRIAQFVFLLMEPDDQEQINLNAFKDYAEAVYSLNVPFMVYNLDQLFNQMHIYNDHNDRNDSNPSISLQLSPNFKYYIMQCFKKMDTDNDGFITVEDVERILLPECNSKRLFKEAHFLHS</sequence>
<dbReference type="Gene3D" id="1.10.238.10">
    <property type="entry name" value="EF-hand"/>
    <property type="match status" value="2"/>
</dbReference>
<reference evidence="3" key="1">
    <citation type="submission" date="2012-04" db="EMBL/GenBank/DDBJ databases">
        <title>The Genome Sequence of Loa loa.</title>
        <authorList>
            <consortium name="The Broad Institute Genome Sequencing Platform"/>
            <consortium name="Broad Institute Genome Sequencing Center for Infectious Disease"/>
            <person name="Nutman T.B."/>
            <person name="Fink D.L."/>
            <person name="Russ C."/>
            <person name="Young S."/>
            <person name="Zeng Q."/>
            <person name="Gargeya S."/>
            <person name="Alvarado L."/>
            <person name="Berlin A."/>
            <person name="Chapman S.B."/>
            <person name="Chen Z."/>
            <person name="Freedman E."/>
            <person name="Gellesch M."/>
            <person name="Goldberg J."/>
            <person name="Griggs A."/>
            <person name="Gujja S."/>
            <person name="Heilman E.R."/>
            <person name="Heiman D."/>
            <person name="Howarth C."/>
            <person name="Mehta T."/>
            <person name="Neiman D."/>
            <person name="Pearson M."/>
            <person name="Roberts A."/>
            <person name="Saif S."/>
            <person name="Shea T."/>
            <person name="Shenoy N."/>
            <person name="Sisk P."/>
            <person name="Stolte C."/>
            <person name="Sykes S."/>
            <person name="White J."/>
            <person name="Yandava C."/>
            <person name="Haas B."/>
            <person name="Henn M.R."/>
            <person name="Nusbaum C."/>
            <person name="Birren B."/>
        </authorList>
    </citation>
    <scope>NUCLEOTIDE SEQUENCE [LARGE SCALE GENOMIC DNA]</scope>
</reference>
<dbReference type="Pfam" id="PF13405">
    <property type="entry name" value="EF-hand_6"/>
    <property type="match status" value="1"/>
</dbReference>
<dbReference type="STRING" id="7209.A0A1I7VBI1"/>
<keyword evidence="1" id="KW-0106">Calcium</keyword>
<keyword evidence="3" id="KW-1185">Reference proteome</keyword>
<accession>A0A1I7VBI1</accession>
<proteinExistence type="predicted"/>
<dbReference type="Proteomes" id="UP000095285">
    <property type="component" value="Unassembled WGS sequence"/>
</dbReference>
<evidence type="ECO:0000313" key="4">
    <source>
        <dbReference type="WBParaSite" id="EN70_11973"/>
    </source>
</evidence>
<name>A0A1I7VBI1_LOALO</name>
<dbReference type="InterPro" id="IPR002048">
    <property type="entry name" value="EF_hand_dom"/>
</dbReference>
<protein>
    <recommendedName>
        <fullName evidence="2">EF-hand domain-containing protein</fullName>
    </recommendedName>
</protein>
<organism evidence="3 4">
    <name type="scientific">Loa loa</name>
    <name type="common">Eye worm</name>
    <name type="synonym">Filaria loa</name>
    <dbReference type="NCBI Taxonomy" id="7209"/>
    <lineage>
        <taxon>Eukaryota</taxon>
        <taxon>Metazoa</taxon>
        <taxon>Ecdysozoa</taxon>
        <taxon>Nematoda</taxon>
        <taxon>Chromadorea</taxon>
        <taxon>Rhabditida</taxon>
        <taxon>Spirurina</taxon>
        <taxon>Spiruromorpha</taxon>
        <taxon>Filarioidea</taxon>
        <taxon>Onchocercidae</taxon>
        <taxon>Loa</taxon>
    </lineage>
</organism>
<evidence type="ECO:0000313" key="3">
    <source>
        <dbReference type="Proteomes" id="UP000095285"/>
    </source>
</evidence>
<dbReference type="InterPro" id="IPR011992">
    <property type="entry name" value="EF-hand-dom_pair"/>
</dbReference>
<evidence type="ECO:0000313" key="5">
    <source>
        <dbReference type="WBParaSite" id="EN70_11974"/>
    </source>
</evidence>
<dbReference type="PROSITE" id="PS00018">
    <property type="entry name" value="EF_HAND_1"/>
    <property type="match status" value="1"/>
</dbReference>
<feature type="domain" description="EF-hand" evidence="2">
    <location>
        <begin position="148"/>
        <end position="178"/>
    </location>
</feature>
<dbReference type="WBParaSite" id="EN70_11974">
    <property type="protein sequence ID" value="EN70_11974"/>
    <property type="gene ID" value="EN70_11974"/>
</dbReference>
<dbReference type="InterPro" id="IPR018247">
    <property type="entry name" value="EF_Hand_1_Ca_BS"/>
</dbReference>